<dbReference type="EMBL" id="MN740527">
    <property type="protein sequence ID" value="QHU31461.1"/>
    <property type="molecule type" value="Genomic_DNA"/>
</dbReference>
<feature type="domain" description="J" evidence="2">
    <location>
        <begin position="38"/>
        <end position="101"/>
    </location>
</feature>
<keyword evidence="1" id="KW-0175">Coiled coil</keyword>
<dbReference type="InterPro" id="IPR001623">
    <property type="entry name" value="DnaJ_domain"/>
</dbReference>
<dbReference type="InterPro" id="IPR036869">
    <property type="entry name" value="J_dom_sf"/>
</dbReference>
<name>A0A6C0LNZ5_9ZZZZ</name>
<organism evidence="3">
    <name type="scientific">viral metagenome</name>
    <dbReference type="NCBI Taxonomy" id="1070528"/>
    <lineage>
        <taxon>unclassified sequences</taxon>
        <taxon>metagenomes</taxon>
        <taxon>organismal metagenomes</taxon>
    </lineage>
</organism>
<reference evidence="3" key="1">
    <citation type="journal article" date="2020" name="Nature">
        <title>Giant virus diversity and host interactions through global metagenomics.</title>
        <authorList>
            <person name="Schulz F."/>
            <person name="Roux S."/>
            <person name="Paez-Espino D."/>
            <person name="Jungbluth S."/>
            <person name="Walsh D.A."/>
            <person name="Denef V.J."/>
            <person name="McMahon K.D."/>
            <person name="Konstantinidis K.T."/>
            <person name="Eloe-Fadrosh E.A."/>
            <person name="Kyrpides N.C."/>
            <person name="Woyke T."/>
        </authorList>
    </citation>
    <scope>NUCLEOTIDE SEQUENCE</scope>
    <source>
        <strain evidence="3">GVMAG-M-3300027963-21</strain>
    </source>
</reference>
<dbReference type="AlphaFoldDB" id="A0A6C0LNZ5"/>
<feature type="coiled-coil region" evidence="1">
    <location>
        <begin position="277"/>
        <end position="315"/>
    </location>
</feature>
<protein>
    <recommendedName>
        <fullName evidence="2">J domain-containing protein</fullName>
    </recommendedName>
</protein>
<dbReference type="CDD" id="cd06257">
    <property type="entry name" value="DnaJ"/>
    <property type="match status" value="1"/>
</dbReference>
<evidence type="ECO:0000259" key="2">
    <source>
        <dbReference type="PROSITE" id="PS50076"/>
    </source>
</evidence>
<accession>A0A6C0LNZ5</accession>
<evidence type="ECO:0000313" key="3">
    <source>
        <dbReference type="EMBL" id="QHU31461.1"/>
    </source>
</evidence>
<dbReference type="SUPFAM" id="SSF46565">
    <property type="entry name" value="Chaperone J-domain"/>
    <property type="match status" value="1"/>
</dbReference>
<dbReference type="Gene3D" id="1.10.287.110">
    <property type="entry name" value="DnaJ domain"/>
    <property type="match status" value="1"/>
</dbReference>
<dbReference type="SMART" id="SM00271">
    <property type="entry name" value="DnaJ"/>
    <property type="match status" value="1"/>
</dbReference>
<evidence type="ECO:0000256" key="1">
    <source>
        <dbReference type="SAM" id="Coils"/>
    </source>
</evidence>
<proteinExistence type="predicted"/>
<sequence length="335" mass="39207">MGANSSRQYTYQQYYSAAQQSGKIDEIDFKSIDIESINPYEVLNVSKNFTWNELKEAYRKLAMNTHPDKQGGNKDLFNIITHCFTKLAKELKLRDEFKEHHDLKRQHNEFFHKMTNDTMPHPSEVMATMGATAGDEKMTADKFNKNFEKCKLYDEEIEFGYGSKMEVSTKTREDINIEKLIKKNKIDNESFNALFDKNVPVSKGLVKYREPEPLILAKSLQFTELGGKRPDDYSSSLEKTNANTLAYTDYMRAHDGTRLVDPRLMKNVKEFKSVDEYEAYRENKAKKTLSARELKAEELKKMKEAKAEEERLERLKLYDKRIEKSYEKASQLFLR</sequence>
<dbReference type="PROSITE" id="PS50076">
    <property type="entry name" value="DNAJ_2"/>
    <property type="match status" value="1"/>
</dbReference>
<dbReference type="Pfam" id="PF00226">
    <property type="entry name" value="DnaJ"/>
    <property type="match status" value="1"/>
</dbReference>
<dbReference type="PRINTS" id="PR00625">
    <property type="entry name" value="JDOMAIN"/>
</dbReference>